<keyword evidence="1" id="KW-0808">Transferase</keyword>
<name>A0A857LQV0_9ACTN</name>
<dbReference type="GO" id="GO:0016740">
    <property type="term" value="F:transferase activity"/>
    <property type="evidence" value="ECO:0007669"/>
    <property type="project" value="UniProtKB-KW"/>
</dbReference>
<dbReference type="Gene3D" id="3.30.1540.10">
    <property type="entry name" value="formyl-coa transferase, domain 3"/>
    <property type="match status" value="1"/>
</dbReference>
<dbReference type="InterPro" id="IPR023606">
    <property type="entry name" value="CoA-Trfase_III_dom_1_sf"/>
</dbReference>
<protein>
    <submittedName>
        <fullName evidence="1">CoA transferase</fullName>
    </submittedName>
</protein>
<reference evidence="1" key="1">
    <citation type="journal article" date="2021" name="Nat. Microbiol.">
        <title>Cocultivation of an ultrasmall environmental parasitic bacterium with lytic ability against bacteria associated with wastewater foams.</title>
        <authorList>
            <person name="Batinovic S."/>
            <person name="Rose J.J.A."/>
            <person name="Ratcliffe J."/>
            <person name="Seviour R.J."/>
            <person name="Petrovski S."/>
        </authorList>
    </citation>
    <scope>NUCLEOTIDE SEQUENCE</scope>
    <source>
        <strain evidence="1">CON44</strain>
    </source>
</reference>
<dbReference type="Pfam" id="PF02515">
    <property type="entry name" value="CoA_transf_3"/>
    <property type="match status" value="1"/>
</dbReference>
<dbReference type="InterPro" id="IPR050509">
    <property type="entry name" value="CoA-transferase_III"/>
</dbReference>
<gene>
    <name evidence="1" type="ORF">GII30_19965</name>
</gene>
<dbReference type="SUPFAM" id="SSF89796">
    <property type="entry name" value="CoA-transferase family III (CaiB/BaiF)"/>
    <property type="match status" value="1"/>
</dbReference>
<accession>A0A857LQV0</accession>
<organism evidence="1">
    <name type="scientific">Gordonia amarae</name>
    <dbReference type="NCBI Taxonomy" id="36821"/>
    <lineage>
        <taxon>Bacteria</taxon>
        <taxon>Bacillati</taxon>
        <taxon>Actinomycetota</taxon>
        <taxon>Actinomycetes</taxon>
        <taxon>Mycobacteriales</taxon>
        <taxon>Gordoniaceae</taxon>
        <taxon>Gordonia</taxon>
    </lineage>
</organism>
<dbReference type="PANTHER" id="PTHR48228">
    <property type="entry name" value="SUCCINYL-COA--D-CITRAMALATE COA-TRANSFERASE"/>
    <property type="match status" value="1"/>
</dbReference>
<proteinExistence type="predicted"/>
<dbReference type="InterPro" id="IPR003673">
    <property type="entry name" value="CoA-Trfase_fam_III"/>
</dbReference>
<dbReference type="Gene3D" id="3.40.50.10540">
    <property type="entry name" value="Crotonobetainyl-coa:carnitine coa-transferase, domain 1"/>
    <property type="match status" value="1"/>
</dbReference>
<dbReference type="EMBL" id="CP045810">
    <property type="protein sequence ID" value="QHN41136.1"/>
    <property type="molecule type" value="Genomic_DNA"/>
</dbReference>
<dbReference type="PANTHER" id="PTHR48228:SF2">
    <property type="entry name" value="E-CINNAMOYL-COA:R-PHENYLLACTATE COA TRANSFERASE LARGE SUBUNIT"/>
    <property type="match status" value="1"/>
</dbReference>
<evidence type="ECO:0000313" key="1">
    <source>
        <dbReference type="EMBL" id="QHN41136.1"/>
    </source>
</evidence>
<dbReference type="RefSeq" id="WP_005184573.1">
    <property type="nucleotide sequence ID" value="NZ_CP045804.1"/>
</dbReference>
<dbReference type="AlphaFoldDB" id="A0A857LQV0"/>
<sequence>MSGLLSGVKVVELASWTYVPCAGAMLADWGADVVKVEDTKGGDPARYLVSGGLRPEDSRVNANAVMEIGNHGKRSLAIDIKSADGREIFGKLLAQADVFLTNWLPAQLERAQLTVDDLRAFNPDIIIARGSGQGQRGPDANRPGFDGTSYTGRAGVAFALTPDGVEFPFAQTTAFGDLQGGSTLAGGVAAALFHRERHRRAPIVDGSLLAQGLWSVAPDIAIADYYGNDGVPKWQAGDAPNPVVNRYKTKDGRWFQLMFLQADRYWADFCVRIGRPELSDDARFTPLANLTANKSEATALLREVFAERDLAEWSEIFQAETGAWCTLASPREVPDDPQVIENGYLLTLTDDKGEEFRTVAAPIQFDETPPEPSRSPGHGEHTDEILTELGYDWDTIIDAKVSGAVL</sequence>
<dbReference type="InterPro" id="IPR044855">
    <property type="entry name" value="CoA-Trfase_III_dom3_sf"/>
</dbReference>